<comment type="subunit">
    <text evidence="2 10">Heterodimer of HisH and HisF.</text>
</comment>
<evidence type="ECO:0000256" key="10">
    <source>
        <dbReference type="HAMAP-Rule" id="MF_00278"/>
    </source>
</evidence>
<evidence type="ECO:0000256" key="2">
    <source>
        <dbReference type="ARBA" id="ARBA00011152"/>
    </source>
</evidence>
<gene>
    <name evidence="10 12" type="primary">hisH</name>
    <name evidence="12" type="ORF">AAD027_10190</name>
</gene>
<dbReference type="PROSITE" id="PS51273">
    <property type="entry name" value="GATASE_TYPE_1"/>
    <property type="match status" value="1"/>
</dbReference>
<reference evidence="12 13" key="1">
    <citation type="submission" date="2024-04" db="EMBL/GenBank/DDBJ databases">
        <title>Draft genome sequence of Pseudoxanthomonas putridarboris WD12.</title>
        <authorList>
            <person name="Oh J."/>
        </authorList>
    </citation>
    <scope>NUCLEOTIDE SEQUENCE [LARGE SCALE GENOMIC DNA]</scope>
    <source>
        <strain evidence="12 13">WD12</strain>
    </source>
</reference>
<organism evidence="12 13">
    <name type="scientific">Pseudoxanthomonas putridarboris</name>
    <dbReference type="NCBI Taxonomy" id="752605"/>
    <lineage>
        <taxon>Bacteria</taxon>
        <taxon>Pseudomonadati</taxon>
        <taxon>Pseudomonadota</taxon>
        <taxon>Gammaproteobacteria</taxon>
        <taxon>Lysobacterales</taxon>
        <taxon>Lysobacteraceae</taxon>
        <taxon>Pseudoxanthomonas</taxon>
    </lineage>
</organism>
<evidence type="ECO:0000256" key="9">
    <source>
        <dbReference type="ARBA" id="ARBA00049534"/>
    </source>
</evidence>
<comment type="caution">
    <text evidence="12">The sequence shown here is derived from an EMBL/GenBank/DDBJ whole genome shotgun (WGS) entry which is preliminary data.</text>
</comment>
<evidence type="ECO:0000256" key="1">
    <source>
        <dbReference type="ARBA" id="ARBA00005091"/>
    </source>
</evidence>
<dbReference type="PANTHER" id="PTHR42701">
    <property type="entry name" value="IMIDAZOLE GLYCEROL PHOSPHATE SYNTHASE SUBUNIT HISH"/>
    <property type="match status" value="1"/>
</dbReference>
<evidence type="ECO:0000256" key="3">
    <source>
        <dbReference type="ARBA" id="ARBA00022605"/>
    </source>
</evidence>
<comment type="subcellular location">
    <subcellularLocation>
        <location evidence="10">Cytoplasm</location>
    </subcellularLocation>
</comment>
<dbReference type="Gene3D" id="3.40.50.880">
    <property type="match status" value="1"/>
</dbReference>
<dbReference type="EC" id="4.3.2.10" evidence="10"/>
<dbReference type="GO" id="GO:0016829">
    <property type="term" value="F:lyase activity"/>
    <property type="evidence" value="ECO:0007669"/>
    <property type="project" value="UniProtKB-KW"/>
</dbReference>
<dbReference type="InterPro" id="IPR017926">
    <property type="entry name" value="GATASE"/>
</dbReference>
<evidence type="ECO:0000313" key="13">
    <source>
        <dbReference type="Proteomes" id="UP001459204"/>
    </source>
</evidence>
<comment type="function">
    <text evidence="10">IGPS catalyzes the conversion of PRFAR and glutamine to IGP, AICAR and glutamate. The HisH subunit catalyzes the hydrolysis of glutamine to glutamate and ammonia as part of the synthesis of IGP and AICAR. The resulting ammonia molecule is channeled to the active site of HisF.</text>
</comment>
<accession>A0ABU9J0G4</accession>
<proteinExistence type="inferred from homology"/>
<dbReference type="InterPro" id="IPR029062">
    <property type="entry name" value="Class_I_gatase-like"/>
</dbReference>
<dbReference type="PANTHER" id="PTHR42701:SF1">
    <property type="entry name" value="IMIDAZOLE GLYCEROL PHOSPHATE SYNTHASE SUBUNIT HISH"/>
    <property type="match status" value="1"/>
</dbReference>
<keyword evidence="7 10" id="KW-0456">Lyase</keyword>
<dbReference type="SUPFAM" id="SSF52317">
    <property type="entry name" value="Class I glutamine amidotransferase-like"/>
    <property type="match status" value="1"/>
</dbReference>
<evidence type="ECO:0000259" key="11">
    <source>
        <dbReference type="Pfam" id="PF00117"/>
    </source>
</evidence>
<dbReference type="Pfam" id="PF00117">
    <property type="entry name" value="GATase"/>
    <property type="match status" value="1"/>
</dbReference>
<protein>
    <recommendedName>
        <fullName evidence="10">Imidazole glycerol phosphate synthase subunit HisH</fullName>
        <ecNumber evidence="10">4.3.2.10</ecNumber>
    </recommendedName>
    <alternativeName>
        <fullName evidence="10">IGP synthase glutaminase subunit</fullName>
        <ecNumber evidence="10">3.5.1.2</ecNumber>
    </alternativeName>
    <alternativeName>
        <fullName evidence="10">IGP synthase subunit HisH</fullName>
    </alternativeName>
    <alternativeName>
        <fullName evidence="10">ImGP synthase subunit HisH</fullName>
        <shortName evidence="10">IGPS subunit HisH</shortName>
    </alternativeName>
</protein>
<evidence type="ECO:0000256" key="5">
    <source>
        <dbReference type="ARBA" id="ARBA00022962"/>
    </source>
</evidence>
<sequence length="200" mass="21095">MMRVALVDAGGANIGSVRYALNRLGVEPEMATGADAIRAADRVILPGVSTAAQVMGRLRELGLVETLRSLDAPLLGVCVGMQLLFEHSEEDDTPCLGLLPGRVAKLPAGAGIRVPHMGWNTLSEVRGTALTHGIEPGGHAYFVHSYAAPVTEDCVMVSDHGRPFAAIVQRGNVAGAQFHPERSARIGARLLDNFLKQGVA</sequence>
<evidence type="ECO:0000256" key="8">
    <source>
        <dbReference type="ARBA" id="ARBA00047838"/>
    </source>
</evidence>
<evidence type="ECO:0000256" key="7">
    <source>
        <dbReference type="ARBA" id="ARBA00023239"/>
    </source>
</evidence>
<name>A0ABU9J0G4_9GAMM</name>
<dbReference type="Proteomes" id="UP001459204">
    <property type="component" value="Unassembled WGS sequence"/>
</dbReference>
<comment type="pathway">
    <text evidence="1 10">Amino-acid biosynthesis; L-histidine biosynthesis; L-histidine from 5-phospho-alpha-D-ribose 1-diphosphate: step 5/9.</text>
</comment>
<evidence type="ECO:0000256" key="6">
    <source>
        <dbReference type="ARBA" id="ARBA00023102"/>
    </source>
</evidence>
<dbReference type="CDD" id="cd01748">
    <property type="entry name" value="GATase1_IGP_Synthase"/>
    <property type="match status" value="1"/>
</dbReference>
<dbReference type="NCBIfam" id="TIGR01855">
    <property type="entry name" value="IMP_synth_hisH"/>
    <property type="match status" value="1"/>
</dbReference>
<comment type="catalytic activity">
    <reaction evidence="8 10">
        <text>5-[(5-phospho-1-deoxy-D-ribulos-1-ylimino)methylamino]-1-(5-phospho-beta-D-ribosyl)imidazole-4-carboxamide + L-glutamine = D-erythro-1-(imidazol-4-yl)glycerol 3-phosphate + 5-amino-1-(5-phospho-beta-D-ribosyl)imidazole-4-carboxamide + L-glutamate + H(+)</text>
        <dbReference type="Rhea" id="RHEA:24793"/>
        <dbReference type="ChEBI" id="CHEBI:15378"/>
        <dbReference type="ChEBI" id="CHEBI:29985"/>
        <dbReference type="ChEBI" id="CHEBI:58278"/>
        <dbReference type="ChEBI" id="CHEBI:58359"/>
        <dbReference type="ChEBI" id="CHEBI:58475"/>
        <dbReference type="ChEBI" id="CHEBI:58525"/>
        <dbReference type="EC" id="4.3.2.10"/>
    </reaction>
</comment>
<feature type="active site" description="Nucleophile" evidence="10">
    <location>
        <position position="78"/>
    </location>
</feature>
<feature type="domain" description="Glutamine amidotransferase" evidence="11">
    <location>
        <begin position="6"/>
        <end position="195"/>
    </location>
</feature>
<dbReference type="HAMAP" id="MF_00278">
    <property type="entry name" value="HisH"/>
    <property type="match status" value="1"/>
</dbReference>
<keyword evidence="3 10" id="KW-0028">Amino-acid biosynthesis</keyword>
<evidence type="ECO:0000256" key="4">
    <source>
        <dbReference type="ARBA" id="ARBA00022801"/>
    </source>
</evidence>
<dbReference type="EMBL" id="JBBWWT010000004">
    <property type="protein sequence ID" value="MEL1264734.1"/>
    <property type="molecule type" value="Genomic_DNA"/>
</dbReference>
<dbReference type="PIRSF" id="PIRSF000495">
    <property type="entry name" value="Amidotransf_hisH"/>
    <property type="match status" value="1"/>
</dbReference>
<feature type="active site" evidence="10">
    <location>
        <position position="181"/>
    </location>
</feature>
<keyword evidence="13" id="KW-1185">Reference proteome</keyword>
<keyword evidence="5 10" id="KW-0315">Glutamine amidotransferase</keyword>
<keyword evidence="6 10" id="KW-0368">Histidine biosynthesis</keyword>
<feature type="active site" evidence="10">
    <location>
        <position position="179"/>
    </location>
</feature>
<comment type="catalytic activity">
    <reaction evidence="9 10">
        <text>L-glutamine + H2O = L-glutamate + NH4(+)</text>
        <dbReference type="Rhea" id="RHEA:15889"/>
        <dbReference type="ChEBI" id="CHEBI:15377"/>
        <dbReference type="ChEBI" id="CHEBI:28938"/>
        <dbReference type="ChEBI" id="CHEBI:29985"/>
        <dbReference type="ChEBI" id="CHEBI:58359"/>
        <dbReference type="EC" id="3.5.1.2"/>
    </reaction>
</comment>
<dbReference type="InterPro" id="IPR010139">
    <property type="entry name" value="Imidazole-glycPsynth_HisH"/>
</dbReference>
<keyword evidence="4 10" id="KW-0378">Hydrolase</keyword>
<dbReference type="EC" id="3.5.1.2" evidence="10"/>
<keyword evidence="10" id="KW-0963">Cytoplasm</keyword>
<evidence type="ECO:0000313" key="12">
    <source>
        <dbReference type="EMBL" id="MEL1264734.1"/>
    </source>
</evidence>